<dbReference type="RefSeq" id="WP_254165244.1">
    <property type="nucleotide sequence ID" value="NZ_JANAFB010000006.1"/>
</dbReference>
<evidence type="ECO:0000256" key="1">
    <source>
        <dbReference type="SAM" id="MobiDB-lite"/>
    </source>
</evidence>
<feature type="region of interest" description="Disordered" evidence="1">
    <location>
        <begin position="90"/>
        <end position="109"/>
    </location>
</feature>
<sequence length="424" mass="45564">MSRDQVTIVPGDPWTINDRPSTAVTPEEALAEVYAAAESFPITITVLNGDAVITLEMTADGSTHDVDPDLEPDPDPELEEAVDITELMDSEEAAEEQDREPAPAAVTPAVASRKRNKKWMLIPAIGFVALAGLGTAAYAFAQGQDQGEEPAAEPTSWTLEEGQRPLGFAGEVLVTLADNQLRIYHADTGEQAGDPRTVEDPEEVRFMEGQNASAIDDGSGEVTFIASDGSTRTAEGTLNARGTEPVAVTSNEYTTADGQSDSIPKDQAVLAATTEGVVFAQAPNQTSVQDQDVSLHSPEKGARITEWVQATEDQAVVIWTKDDTDFLTTHDPETGQSIDQQKVNANDVTIQHGVVWDGLDRYLQDRKLTELCTDGEQITGQVMCPTGQGWKSADGQLTAAEKPLAISETYLVTSDHRVEPTKEK</sequence>
<keyword evidence="2" id="KW-0812">Transmembrane</keyword>
<evidence type="ECO:0000313" key="3">
    <source>
        <dbReference type="EMBL" id="MCP3425181.1"/>
    </source>
</evidence>
<dbReference type="EMBL" id="JANAFB010000006">
    <property type="protein sequence ID" value="MCP3425181.1"/>
    <property type="molecule type" value="Genomic_DNA"/>
</dbReference>
<dbReference type="AlphaFoldDB" id="A0A9X2H9K5"/>
<organism evidence="3 4">
    <name type="scientific">Rothia santali</name>
    <dbReference type="NCBI Taxonomy" id="2949643"/>
    <lineage>
        <taxon>Bacteria</taxon>
        <taxon>Bacillati</taxon>
        <taxon>Actinomycetota</taxon>
        <taxon>Actinomycetes</taxon>
        <taxon>Micrococcales</taxon>
        <taxon>Micrococcaceae</taxon>
        <taxon>Rothia</taxon>
    </lineage>
</organism>
<proteinExistence type="predicted"/>
<dbReference type="Proteomes" id="UP001139502">
    <property type="component" value="Unassembled WGS sequence"/>
</dbReference>
<protein>
    <submittedName>
        <fullName evidence="3">Uncharacterized protein</fullName>
    </submittedName>
</protein>
<comment type="caution">
    <text evidence="3">The sequence shown here is derived from an EMBL/GenBank/DDBJ whole genome shotgun (WGS) entry which is preliminary data.</text>
</comment>
<evidence type="ECO:0000313" key="4">
    <source>
        <dbReference type="Proteomes" id="UP001139502"/>
    </source>
</evidence>
<name>A0A9X2H9K5_9MICC</name>
<evidence type="ECO:0000256" key="2">
    <source>
        <dbReference type="SAM" id="Phobius"/>
    </source>
</evidence>
<keyword evidence="2" id="KW-0472">Membrane</keyword>
<keyword evidence="2" id="KW-1133">Transmembrane helix</keyword>
<keyword evidence="4" id="KW-1185">Reference proteome</keyword>
<accession>A0A9X2H9K5</accession>
<reference evidence="3" key="1">
    <citation type="submission" date="2022-06" db="EMBL/GenBank/DDBJ databases">
        <title>Rothia sp. isolated from sandalwood seedling.</title>
        <authorList>
            <person name="Tuikhar N."/>
            <person name="Kirdat K."/>
            <person name="Thorat V."/>
            <person name="Swetha P."/>
            <person name="Padma S."/>
            <person name="Sundararaj R."/>
            <person name="Yadav A."/>
        </authorList>
    </citation>
    <scope>NUCLEOTIDE SEQUENCE</scope>
    <source>
        <strain evidence="3">AR01</strain>
    </source>
</reference>
<gene>
    <name evidence="3" type="ORF">NBM05_03850</name>
</gene>
<feature type="transmembrane region" description="Helical" evidence="2">
    <location>
        <begin position="119"/>
        <end position="141"/>
    </location>
</feature>